<evidence type="ECO:0000313" key="3">
    <source>
        <dbReference type="Proteomes" id="UP000520156"/>
    </source>
</evidence>
<evidence type="ECO:0000256" key="1">
    <source>
        <dbReference type="SAM" id="SignalP"/>
    </source>
</evidence>
<reference evidence="2 3" key="1">
    <citation type="submission" date="2020-08" db="EMBL/GenBank/DDBJ databases">
        <title>The genome sequence of Novosphingobium flavum 4Y4.</title>
        <authorList>
            <person name="Liu Y."/>
        </authorList>
    </citation>
    <scope>NUCLEOTIDE SEQUENCE [LARGE SCALE GENOMIC DNA]</scope>
    <source>
        <strain evidence="2 3">4Y4</strain>
    </source>
</reference>
<proteinExistence type="predicted"/>
<dbReference type="EMBL" id="JACLAU010000033">
    <property type="protein sequence ID" value="MBC2653058.1"/>
    <property type="molecule type" value="Genomic_DNA"/>
</dbReference>
<accession>A0A7X1KD96</accession>
<dbReference type="AlphaFoldDB" id="A0A7X1KD96"/>
<dbReference type="Proteomes" id="UP000520156">
    <property type="component" value="Unassembled WGS sequence"/>
</dbReference>
<comment type="caution">
    <text evidence="2">The sequence shown here is derived from an EMBL/GenBank/DDBJ whole genome shotgun (WGS) entry which is preliminary data.</text>
</comment>
<keyword evidence="3" id="KW-1185">Reference proteome</keyword>
<feature type="signal peptide" evidence="1">
    <location>
        <begin position="1"/>
        <end position="32"/>
    </location>
</feature>
<organism evidence="2 3">
    <name type="scientific">Novosphingobium aerophilum</name>
    <dbReference type="NCBI Taxonomy" id="2839843"/>
    <lineage>
        <taxon>Bacteria</taxon>
        <taxon>Pseudomonadati</taxon>
        <taxon>Pseudomonadota</taxon>
        <taxon>Alphaproteobacteria</taxon>
        <taxon>Sphingomonadales</taxon>
        <taxon>Sphingomonadaceae</taxon>
        <taxon>Novosphingobium</taxon>
    </lineage>
</organism>
<protein>
    <submittedName>
        <fullName evidence="2">Uncharacterized protein</fullName>
    </submittedName>
</protein>
<keyword evidence="1" id="KW-0732">Signal</keyword>
<sequence>MILSRKQMASSFRTMSWAIAIAAGGGASPALADYIGPSYLEVPGVRGNASAAPFRGWFRAEAHYWTKRPARTMIRGISGKESGLIFTYSNAPREGASVLSLSLDKRSPALTGLMALCRAGSKVQQLQFAELSEFARHPQEHGPRPADVPEHYRYTLKDATLSCPEVPSAPEQAITIAFKSIEWINFHVQPPNPRPLTAQPAELRRGAKSGTNRSFVLSWFAPIADAAENQCPQMNRKPTQDEYFALMPPERAAQQRAALAVGGGANTVVLPYRGPDEMNVILLPGIVADPGFETPRSEVVRGFDLDGKGGSAMHPDFVTPDGRKGIDNQLFALLGCIEGWRRRGFLPMIGNELRRAGGLSILVDISGIDDPRNDNEVFVTLLYSADPMKRDGSSKIVLPDYTFRPNPNPEFSQDFARFKGKLVDGVIMTDSLPLVTMHEGPASTWSLFNARMRIELLDDGTMKATLGGYRDWRQLLAMAFFQASDYENTIGFNAPSMYNAARRAADGLPDPETGTLNGLSAAYEMEGVPAFIPPEASARLARGGRIGVDRQKR</sequence>
<feature type="chain" id="PRO_5031132325" evidence="1">
    <location>
        <begin position="33"/>
        <end position="553"/>
    </location>
</feature>
<evidence type="ECO:0000313" key="2">
    <source>
        <dbReference type="EMBL" id="MBC2653058.1"/>
    </source>
</evidence>
<gene>
    <name evidence="2" type="ORF">H7F49_15275</name>
</gene>
<name>A0A7X1KD96_9SPHN</name>
<dbReference type="RefSeq" id="WP_185684445.1">
    <property type="nucleotide sequence ID" value="NZ_JACLAU010000033.1"/>
</dbReference>